<proteinExistence type="predicted"/>
<feature type="compositionally biased region" description="Acidic residues" evidence="1">
    <location>
        <begin position="63"/>
        <end position="74"/>
    </location>
</feature>
<comment type="caution">
    <text evidence="2">The sequence shown here is derived from an EMBL/GenBank/DDBJ whole genome shotgun (WGS) entry which is preliminary data.</text>
</comment>
<sequence length="265" mass="28786">GVIRASVTQDQSAAPTKSAAPTLEIKLPVPLEVRREENSNLRQQSEERDLPPSANPIITNNSDTEEDEDEDDWDTFQSFPASKSSAQGDSVVENVAREPDPDENSTSSSETTNVECSEVATEEIYDGSGDQGKVEPPESLSNPVTDPHENQDQEGKEELRSSTDSEAVASTETPHTEDSEGSGNAVEHQEEDFDNRVDAHSSSDTQPSEMLSSKETEEEADSDIDQSQHEENTSIVHESESQGNLKSPKNGDDDNADLESHDATV</sequence>
<keyword evidence="3" id="KW-1185">Reference proteome</keyword>
<evidence type="ECO:0000313" key="3">
    <source>
        <dbReference type="Proteomes" id="UP000187203"/>
    </source>
</evidence>
<feature type="compositionally biased region" description="Low complexity" evidence="1">
    <location>
        <begin position="104"/>
        <end position="119"/>
    </location>
</feature>
<protein>
    <submittedName>
        <fullName evidence="2">HEAT repeat-containing protein 5B-like protein</fullName>
    </submittedName>
</protein>
<dbReference type="Proteomes" id="UP000187203">
    <property type="component" value="Unassembled WGS sequence"/>
</dbReference>
<dbReference type="EMBL" id="AWUE01015978">
    <property type="protein sequence ID" value="OMO94732.1"/>
    <property type="molecule type" value="Genomic_DNA"/>
</dbReference>
<organism evidence="2 3">
    <name type="scientific">Corchorus olitorius</name>
    <dbReference type="NCBI Taxonomy" id="93759"/>
    <lineage>
        <taxon>Eukaryota</taxon>
        <taxon>Viridiplantae</taxon>
        <taxon>Streptophyta</taxon>
        <taxon>Embryophyta</taxon>
        <taxon>Tracheophyta</taxon>
        <taxon>Spermatophyta</taxon>
        <taxon>Magnoliopsida</taxon>
        <taxon>eudicotyledons</taxon>
        <taxon>Gunneridae</taxon>
        <taxon>Pentapetalae</taxon>
        <taxon>rosids</taxon>
        <taxon>malvids</taxon>
        <taxon>Malvales</taxon>
        <taxon>Malvaceae</taxon>
        <taxon>Grewioideae</taxon>
        <taxon>Apeibeae</taxon>
        <taxon>Corchorus</taxon>
    </lineage>
</organism>
<reference evidence="3" key="1">
    <citation type="submission" date="2013-09" db="EMBL/GenBank/DDBJ databases">
        <title>Corchorus olitorius genome sequencing.</title>
        <authorList>
            <person name="Alam M."/>
            <person name="Haque M.S."/>
            <person name="Islam M.S."/>
            <person name="Emdad E.M."/>
            <person name="Islam M.M."/>
            <person name="Ahmed B."/>
            <person name="Halim A."/>
            <person name="Hossen Q.M.M."/>
            <person name="Hossain M.Z."/>
            <person name="Ahmed R."/>
            <person name="Khan M.M."/>
            <person name="Islam R."/>
            <person name="Rashid M.M."/>
            <person name="Khan S.A."/>
            <person name="Rahman M.S."/>
            <person name="Alam M."/>
            <person name="Yahiya A.S."/>
            <person name="Khan M.S."/>
            <person name="Azam M.S."/>
            <person name="Haque T."/>
            <person name="Lashkar M.Z.H."/>
            <person name="Akhand A.I."/>
            <person name="Morshed G."/>
            <person name="Roy S."/>
            <person name="Uddin K.S."/>
            <person name="Rabeya T."/>
            <person name="Hossain A.S."/>
            <person name="Chowdhury A."/>
            <person name="Snigdha A.R."/>
            <person name="Mortoza M.S."/>
            <person name="Matin S.A."/>
            <person name="Hoque S.M.E."/>
            <person name="Islam M.K."/>
            <person name="Roy D.K."/>
            <person name="Haider R."/>
            <person name="Moosa M.M."/>
            <person name="Elias S.M."/>
            <person name="Hasan A.M."/>
            <person name="Jahan S."/>
            <person name="Shafiuddin M."/>
            <person name="Mahmood N."/>
            <person name="Shommy N.S."/>
        </authorList>
    </citation>
    <scope>NUCLEOTIDE SEQUENCE [LARGE SCALE GENOMIC DNA]</scope>
    <source>
        <strain evidence="3">cv. O-4</strain>
    </source>
</reference>
<feature type="region of interest" description="Disordered" evidence="1">
    <location>
        <begin position="1"/>
        <end position="265"/>
    </location>
</feature>
<feature type="compositionally biased region" description="Basic and acidic residues" evidence="1">
    <location>
        <begin position="226"/>
        <end position="240"/>
    </location>
</feature>
<dbReference type="GO" id="GO:0005975">
    <property type="term" value="P:carbohydrate metabolic process"/>
    <property type="evidence" value="ECO:0007669"/>
    <property type="project" value="InterPro"/>
</dbReference>
<feature type="compositionally biased region" description="Polar residues" evidence="1">
    <location>
        <begin position="1"/>
        <end position="15"/>
    </location>
</feature>
<gene>
    <name evidence="2" type="ORF">COLO4_16179</name>
</gene>
<feature type="compositionally biased region" description="Basic and acidic residues" evidence="1">
    <location>
        <begin position="146"/>
        <end position="163"/>
    </location>
</feature>
<feature type="compositionally biased region" description="Polar residues" evidence="1">
    <location>
        <begin position="76"/>
        <end position="88"/>
    </location>
</feature>
<feature type="compositionally biased region" description="Polar residues" evidence="1">
    <location>
        <begin position="202"/>
        <end position="213"/>
    </location>
</feature>
<dbReference type="PANTHER" id="PTHR46975:SF2">
    <property type="entry name" value="PROTEIN SWEETIE"/>
    <property type="match status" value="1"/>
</dbReference>
<feature type="compositionally biased region" description="Basic and acidic residues" evidence="1">
    <location>
        <begin position="32"/>
        <end position="50"/>
    </location>
</feature>
<dbReference type="InterPro" id="IPR044218">
    <property type="entry name" value="SWEETIE"/>
</dbReference>
<feature type="non-terminal residue" evidence="2">
    <location>
        <position position="1"/>
    </location>
</feature>
<name>A0A1R3JIR1_9ROSI</name>
<evidence type="ECO:0000256" key="1">
    <source>
        <dbReference type="SAM" id="MobiDB-lite"/>
    </source>
</evidence>
<dbReference type="STRING" id="93759.A0A1R3JIR1"/>
<dbReference type="PANTHER" id="PTHR46975">
    <property type="entry name" value="PROTEIN SWEETIE"/>
    <property type="match status" value="1"/>
</dbReference>
<dbReference type="AlphaFoldDB" id="A0A1R3JIR1"/>
<dbReference type="OrthoDB" id="1002425at2759"/>
<accession>A0A1R3JIR1</accession>
<feature type="compositionally biased region" description="Polar residues" evidence="1">
    <location>
        <begin position="164"/>
        <end position="173"/>
    </location>
</feature>
<evidence type="ECO:0000313" key="2">
    <source>
        <dbReference type="EMBL" id="OMO94732.1"/>
    </source>
</evidence>